<feature type="domain" description="DUF4190" evidence="2">
    <location>
        <begin position="10"/>
        <end position="73"/>
    </location>
</feature>
<keyword evidence="4" id="KW-1185">Reference proteome</keyword>
<comment type="caution">
    <text evidence="3">The sequence shown here is derived from an EMBL/GenBank/DDBJ whole genome shotgun (WGS) entry which is preliminary data.</text>
</comment>
<protein>
    <submittedName>
        <fullName evidence="3">DUF4190 domain-containing protein</fullName>
    </submittedName>
</protein>
<feature type="transmembrane region" description="Helical" evidence="1">
    <location>
        <begin position="58"/>
        <end position="84"/>
    </location>
</feature>
<keyword evidence="1" id="KW-0812">Transmembrane</keyword>
<keyword evidence="1" id="KW-0472">Membrane</keyword>
<evidence type="ECO:0000259" key="2">
    <source>
        <dbReference type="Pfam" id="PF13828"/>
    </source>
</evidence>
<feature type="transmembrane region" description="Helical" evidence="1">
    <location>
        <begin position="12"/>
        <end position="38"/>
    </location>
</feature>
<evidence type="ECO:0000313" key="4">
    <source>
        <dbReference type="Proteomes" id="UP000637359"/>
    </source>
</evidence>
<evidence type="ECO:0000313" key="3">
    <source>
        <dbReference type="EMBL" id="MBC5636538.1"/>
    </source>
</evidence>
<organism evidence="3 4">
    <name type="scientific">Ornithinibacillus hominis</name>
    <dbReference type="NCBI Taxonomy" id="2763055"/>
    <lineage>
        <taxon>Bacteria</taxon>
        <taxon>Bacillati</taxon>
        <taxon>Bacillota</taxon>
        <taxon>Bacilli</taxon>
        <taxon>Bacillales</taxon>
        <taxon>Bacillaceae</taxon>
        <taxon>Ornithinibacillus</taxon>
    </lineage>
</organism>
<dbReference type="EMBL" id="JACOOL010000004">
    <property type="protein sequence ID" value="MBC5636538.1"/>
    <property type="molecule type" value="Genomic_DNA"/>
</dbReference>
<name>A0A923L4W2_9BACI</name>
<dbReference type="Proteomes" id="UP000637359">
    <property type="component" value="Unassembled WGS sequence"/>
</dbReference>
<sequence length="89" mass="9273">METQQTNGKAVAALVLGILSIVIPYVGLILGIIGIILANSSYKEIAVTHEGGRGLATAGLVTSIIGVALYGLLFIFIIFGIALFSVSYY</sequence>
<dbReference type="Pfam" id="PF13828">
    <property type="entry name" value="DUF4190"/>
    <property type="match status" value="1"/>
</dbReference>
<proteinExistence type="predicted"/>
<reference evidence="3" key="1">
    <citation type="submission" date="2020-08" db="EMBL/GenBank/DDBJ databases">
        <title>Genome public.</title>
        <authorList>
            <person name="Liu C."/>
            <person name="Sun Q."/>
        </authorList>
    </citation>
    <scope>NUCLEOTIDE SEQUENCE</scope>
    <source>
        <strain evidence="3">BX22</strain>
    </source>
</reference>
<dbReference type="AlphaFoldDB" id="A0A923L4W2"/>
<accession>A0A923L4W2</accession>
<gene>
    <name evidence="3" type="ORF">H8S33_06840</name>
</gene>
<dbReference type="RefSeq" id="WP_186869243.1">
    <property type="nucleotide sequence ID" value="NZ_JACOOL010000004.1"/>
</dbReference>
<dbReference type="InterPro" id="IPR025241">
    <property type="entry name" value="DUF4190"/>
</dbReference>
<evidence type="ECO:0000256" key="1">
    <source>
        <dbReference type="SAM" id="Phobius"/>
    </source>
</evidence>
<keyword evidence="1" id="KW-1133">Transmembrane helix</keyword>